<comment type="caution">
    <text evidence="6">The sequence shown here is derived from an EMBL/GenBank/DDBJ whole genome shotgun (WGS) entry which is preliminary data.</text>
</comment>
<dbReference type="InterPro" id="IPR000847">
    <property type="entry name" value="LysR_HTH_N"/>
</dbReference>
<dbReference type="CDD" id="cd05466">
    <property type="entry name" value="PBP2_LTTR_substrate"/>
    <property type="match status" value="1"/>
</dbReference>
<evidence type="ECO:0000256" key="4">
    <source>
        <dbReference type="ARBA" id="ARBA00023163"/>
    </source>
</evidence>
<sequence>MQIKWIEDFLTLTDARAFSRAAERRNVSQPTFSRHIQALEDWLGVELIDRRAQGVHLTAAGRIFRGFAADILRRTYDMRTVLRGQSPGNVDTVRFSVAHTLSLTFFPRWLGQLKEALGNVVARVGAVNVPEGASALIEGATDLLIAYHHPQLPMLLDPVRFPYIALATDRMLPLSAPRADGRPRYRLPGRAEAVVPFLAYSSGTYLGHVVEMILLGANERCHFDRSFDTHMSEALKAMVLEGHGLGWLPESCVGRELAEGRLVEAGPAQWTCPLEVRLHRAADNSNPMVDKIWALLNTPRGTA</sequence>
<dbReference type="Pfam" id="PF00126">
    <property type="entry name" value="HTH_1"/>
    <property type="match status" value="1"/>
</dbReference>
<dbReference type="EMBL" id="WTVR01000040">
    <property type="protein sequence ID" value="NMF90350.1"/>
    <property type="molecule type" value="Genomic_DNA"/>
</dbReference>
<dbReference type="PRINTS" id="PR00039">
    <property type="entry name" value="HTHLYSR"/>
</dbReference>
<keyword evidence="2" id="KW-0805">Transcription regulation</keyword>
<evidence type="ECO:0000256" key="2">
    <source>
        <dbReference type="ARBA" id="ARBA00023015"/>
    </source>
</evidence>
<dbReference type="PANTHER" id="PTHR30126:SF2">
    <property type="entry name" value="HTH-TYPE TRANSCRIPTIONAL REGULATOR YJIE"/>
    <property type="match status" value="1"/>
</dbReference>
<dbReference type="Gene3D" id="1.10.10.10">
    <property type="entry name" value="Winged helix-like DNA-binding domain superfamily/Winged helix DNA-binding domain"/>
    <property type="match status" value="1"/>
</dbReference>
<evidence type="ECO:0000313" key="7">
    <source>
        <dbReference type="Proteomes" id="UP000652074"/>
    </source>
</evidence>
<dbReference type="PROSITE" id="PS50931">
    <property type="entry name" value="HTH_LYSR"/>
    <property type="match status" value="1"/>
</dbReference>
<dbReference type="SUPFAM" id="SSF46785">
    <property type="entry name" value="Winged helix' DNA-binding domain"/>
    <property type="match status" value="1"/>
</dbReference>
<dbReference type="InterPro" id="IPR036390">
    <property type="entry name" value="WH_DNA-bd_sf"/>
</dbReference>
<keyword evidence="4" id="KW-0804">Transcription</keyword>
<evidence type="ECO:0000256" key="3">
    <source>
        <dbReference type="ARBA" id="ARBA00023125"/>
    </source>
</evidence>
<gene>
    <name evidence="6" type="ORF">GPA26_17920</name>
</gene>
<dbReference type="InterPro" id="IPR036388">
    <property type="entry name" value="WH-like_DNA-bd_sf"/>
</dbReference>
<dbReference type="PANTHER" id="PTHR30126">
    <property type="entry name" value="HTH-TYPE TRANSCRIPTIONAL REGULATOR"/>
    <property type="match status" value="1"/>
</dbReference>
<organism evidence="6 7">
    <name type="scientific">Aromatoleum petrolei</name>
    <dbReference type="NCBI Taxonomy" id="76116"/>
    <lineage>
        <taxon>Bacteria</taxon>
        <taxon>Pseudomonadati</taxon>
        <taxon>Pseudomonadota</taxon>
        <taxon>Betaproteobacteria</taxon>
        <taxon>Rhodocyclales</taxon>
        <taxon>Rhodocyclaceae</taxon>
        <taxon>Aromatoleum</taxon>
    </lineage>
</organism>
<evidence type="ECO:0000256" key="1">
    <source>
        <dbReference type="ARBA" id="ARBA00009437"/>
    </source>
</evidence>
<protein>
    <submittedName>
        <fullName evidence="6">LysR family transcriptional regulator</fullName>
    </submittedName>
</protein>
<dbReference type="RefSeq" id="WP_169207696.1">
    <property type="nucleotide sequence ID" value="NZ_CP059560.1"/>
</dbReference>
<name>A0ABX1MQZ0_9RHOO</name>
<reference evidence="6 7" key="1">
    <citation type="submission" date="2019-12" db="EMBL/GenBank/DDBJ databases">
        <title>Comparative genomics gives insights into the taxonomy of the Azoarcus-Aromatoleum group and reveals separate origins of nif in the plant-associated Azoarcus and non-plant-associated Aromatoleum sub-groups.</title>
        <authorList>
            <person name="Lafos M."/>
            <person name="Maluk M."/>
            <person name="Batista M."/>
            <person name="Junghare M."/>
            <person name="Carmona M."/>
            <person name="Faoro H."/>
            <person name="Cruz L.M."/>
            <person name="Battistoni F."/>
            <person name="De Souza E."/>
            <person name="Pedrosa F."/>
            <person name="Chen W.-M."/>
            <person name="Poole P.S."/>
            <person name="Dixon R.A."/>
            <person name="James E.K."/>
        </authorList>
    </citation>
    <scope>NUCLEOTIDE SEQUENCE [LARGE SCALE GENOMIC DNA]</scope>
    <source>
        <strain evidence="6 7">ToN1</strain>
    </source>
</reference>
<comment type="similarity">
    <text evidence="1">Belongs to the LysR transcriptional regulatory family.</text>
</comment>
<keyword evidence="3" id="KW-0238">DNA-binding</keyword>
<feature type="domain" description="HTH lysR-type" evidence="5">
    <location>
        <begin position="1"/>
        <end position="58"/>
    </location>
</feature>
<dbReference type="Gene3D" id="3.40.190.10">
    <property type="entry name" value="Periplasmic binding protein-like II"/>
    <property type="match status" value="2"/>
</dbReference>
<proteinExistence type="inferred from homology"/>
<evidence type="ECO:0000259" key="5">
    <source>
        <dbReference type="PROSITE" id="PS50931"/>
    </source>
</evidence>
<evidence type="ECO:0000313" key="6">
    <source>
        <dbReference type="EMBL" id="NMF90350.1"/>
    </source>
</evidence>
<accession>A0ABX1MQZ0</accession>
<keyword evidence="7" id="KW-1185">Reference proteome</keyword>
<dbReference type="Pfam" id="PF03466">
    <property type="entry name" value="LysR_substrate"/>
    <property type="match status" value="1"/>
</dbReference>
<dbReference type="SUPFAM" id="SSF53850">
    <property type="entry name" value="Periplasmic binding protein-like II"/>
    <property type="match status" value="1"/>
</dbReference>
<dbReference type="InterPro" id="IPR005119">
    <property type="entry name" value="LysR_subst-bd"/>
</dbReference>
<dbReference type="Proteomes" id="UP000652074">
    <property type="component" value="Unassembled WGS sequence"/>
</dbReference>